<dbReference type="PANTHER" id="PTHR30473:SF2">
    <property type="entry name" value="PIN DOMAIN-CONTAINING PROTEIN"/>
    <property type="match status" value="1"/>
</dbReference>
<dbReference type="GO" id="GO:0005829">
    <property type="term" value="C:cytosol"/>
    <property type="evidence" value="ECO:0007669"/>
    <property type="project" value="TreeGrafter"/>
</dbReference>
<evidence type="ECO:0000313" key="6">
    <source>
        <dbReference type="EMBL" id="EAT15339.1"/>
    </source>
</evidence>
<accession>Q1JYS6</accession>
<sequence>MPKKYVLDTNVLLHDPQALLKFEDNDVVIPITVIEEIDTFKKDLNEIGRNARHVSRMLDALRNQGSLTQGVELESGGKLTVILFTDDHARLLPPELRIERGDNRILAVAVSLQEKTENKVIFVTKDTNLRIKANALGLVAQDYQNDKVSIDELYSGTCELHVSMAEIDRFYGQGYVELPDQDFKPNQCITLIDETNTSHTALARYDQASNRCVPLIKIPKEGVWGITSRNREQNFAFDLLLDTNIQLVTLVGKAGTGKTLLAIAAGLQKAADDGHYNRLLVSRPVFPMGRDLGFLPGDVEEKLAPWMQPIFDNVELLLSSVEERGKRKRGYRELVDMGLMEIEPLTYIRGRSIPNQYMIVDEAQNLTPHEIKTIITRAGEGTKIVLTGDPYQIDNPYVDASSNGLAYIVEKFKDQTIAGHVTLTHGERSGLAELAANLL</sequence>
<dbReference type="SUPFAM" id="SSF52540">
    <property type="entry name" value="P-loop containing nucleoside triphosphate hydrolases"/>
    <property type="match status" value="1"/>
</dbReference>
<feature type="domain" description="PIN" evidence="5">
    <location>
        <begin position="3"/>
        <end position="131"/>
    </location>
</feature>
<dbReference type="CDD" id="cd09883">
    <property type="entry name" value="PIN_VapC_PhoHL-ATPase"/>
    <property type="match status" value="1"/>
</dbReference>
<dbReference type="RefSeq" id="WP_006001008.1">
    <property type="nucleotide sequence ID" value="NZ_AAEW02000011.1"/>
</dbReference>
<dbReference type="Gene3D" id="3.40.50.1010">
    <property type="entry name" value="5'-nuclease"/>
    <property type="match status" value="1"/>
</dbReference>
<reference evidence="6" key="1">
    <citation type="submission" date="2006-05" db="EMBL/GenBank/DDBJ databases">
        <title>Annotation of the draft genome assembly of Desulfuromonas acetoxidans DSM 684.</title>
        <authorList>
            <consortium name="US DOE Joint Genome Institute (JGI-ORNL)"/>
            <person name="Larimer F."/>
            <person name="Land M."/>
            <person name="Hauser L."/>
        </authorList>
    </citation>
    <scope>NUCLEOTIDE SEQUENCE [LARGE SCALE GENOMIC DNA]</scope>
    <source>
        <strain evidence="6">DSM 684</strain>
    </source>
</reference>
<gene>
    <name evidence="6" type="ORF">Dace_1003</name>
</gene>
<dbReference type="Pfam" id="PF02562">
    <property type="entry name" value="PhoH"/>
    <property type="match status" value="1"/>
</dbReference>
<comment type="caution">
    <text evidence="6">The sequence shown here is derived from an EMBL/GenBank/DDBJ whole genome shotgun (WGS) entry which is preliminary data.</text>
</comment>
<dbReference type="PANTHER" id="PTHR30473">
    <property type="entry name" value="PROTEIN PHOH"/>
    <property type="match status" value="1"/>
</dbReference>
<dbReference type="Pfam" id="PF13638">
    <property type="entry name" value="PIN_4"/>
    <property type="match status" value="1"/>
</dbReference>
<dbReference type="FunFam" id="3.40.50.300:FF:000013">
    <property type="entry name" value="PhoH family ATPase"/>
    <property type="match status" value="1"/>
</dbReference>
<dbReference type="SUPFAM" id="SSF88723">
    <property type="entry name" value="PIN domain-like"/>
    <property type="match status" value="1"/>
</dbReference>
<dbReference type="SMART" id="SM00670">
    <property type="entry name" value="PINc"/>
    <property type="match status" value="1"/>
</dbReference>
<dbReference type="InterPro" id="IPR029060">
    <property type="entry name" value="PIN-like_dom_sf"/>
</dbReference>
<keyword evidence="7" id="KW-1185">Reference proteome</keyword>
<name>Q1JYS6_DESA6</name>
<evidence type="ECO:0000313" key="7">
    <source>
        <dbReference type="Proteomes" id="UP000005695"/>
    </source>
</evidence>
<organism evidence="6 7">
    <name type="scientific">Desulfuromonas acetoxidans (strain DSM 684 / 11070)</name>
    <dbReference type="NCBI Taxonomy" id="281689"/>
    <lineage>
        <taxon>Bacteria</taxon>
        <taxon>Pseudomonadati</taxon>
        <taxon>Thermodesulfobacteriota</taxon>
        <taxon>Desulfuromonadia</taxon>
        <taxon>Desulfuromonadales</taxon>
        <taxon>Desulfuromonadaceae</taxon>
        <taxon>Desulfuromonas</taxon>
    </lineage>
</organism>
<evidence type="ECO:0000256" key="2">
    <source>
        <dbReference type="ARBA" id="ARBA00022741"/>
    </source>
</evidence>
<dbReference type="InterPro" id="IPR027417">
    <property type="entry name" value="P-loop_NTPase"/>
</dbReference>
<evidence type="ECO:0000256" key="3">
    <source>
        <dbReference type="ARBA" id="ARBA00022840"/>
    </source>
</evidence>
<comment type="similarity">
    <text evidence="4">In the N-terminal section; belongs to the PINc/VapC protein family.</text>
</comment>
<evidence type="ECO:0000259" key="5">
    <source>
        <dbReference type="SMART" id="SM00670"/>
    </source>
</evidence>
<comment type="similarity">
    <text evidence="1">Belongs to the PhoH family.</text>
</comment>
<reference evidence="6" key="2">
    <citation type="submission" date="2006-05" db="EMBL/GenBank/DDBJ databases">
        <title>Sequencing of the draft genome and assembly of Desulfuromonas acetoxidans DSM 684.</title>
        <authorList>
            <consortium name="US DOE Joint Genome Institute (JGI-PGF)"/>
            <person name="Copeland A."/>
            <person name="Lucas S."/>
            <person name="Lapidus A."/>
            <person name="Barry K."/>
            <person name="Detter J.C."/>
            <person name="Glavina del Rio T."/>
            <person name="Hammon N."/>
            <person name="Israni S."/>
            <person name="Dalin E."/>
            <person name="Tice H."/>
            <person name="Bruce D."/>
            <person name="Pitluck S."/>
            <person name="Richardson P."/>
        </authorList>
    </citation>
    <scope>NUCLEOTIDE SEQUENCE [LARGE SCALE GENOMIC DNA]</scope>
    <source>
        <strain evidence="6">DSM 684</strain>
    </source>
</reference>
<dbReference type="FunFam" id="3.40.50.1010:FF:000007">
    <property type="entry name" value="PhoH family protein"/>
    <property type="match status" value="1"/>
</dbReference>
<dbReference type="Gene3D" id="3.40.50.300">
    <property type="entry name" value="P-loop containing nucleotide triphosphate hydrolases"/>
    <property type="match status" value="1"/>
</dbReference>
<dbReference type="AlphaFoldDB" id="Q1JYS6"/>
<keyword evidence="3" id="KW-0067">ATP-binding</keyword>
<proteinExistence type="inferred from homology"/>
<dbReference type="OrthoDB" id="9766527at2"/>
<dbReference type="InterPro" id="IPR003714">
    <property type="entry name" value="PhoH"/>
</dbReference>
<dbReference type="GO" id="GO:0005524">
    <property type="term" value="F:ATP binding"/>
    <property type="evidence" value="ECO:0007669"/>
    <property type="project" value="UniProtKB-KW"/>
</dbReference>
<evidence type="ECO:0000256" key="1">
    <source>
        <dbReference type="ARBA" id="ARBA00010393"/>
    </source>
</evidence>
<protein>
    <submittedName>
        <fullName evidence="6">PhoH-like protein</fullName>
    </submittedName>
</protein>
<dbReference type="EMBL" id="AAEW02000011">
    <property type="protein sequence ID" value="EAT15339.1"/>
    <property type="molecule type" value="Genomic_DNA"/>
</dbReference>
<dbReference type="InterPro" id="IPR002716">
    <property type="entry name" value="PIN_dom"/>
</dbReference>
<keyword evidence="2" id="KW-0547">Nucleotide-binding</keyword>
<evidence type="ECO:0000256" key="4">
    <source>
        <dbReference type="ARBA" id="ARBA00046345"/>
    </source>
</evidence>
<dbReference type="InterPro" id="IPR051451">
    <property type="entry name" value="PhoH2-like"/>
</dbReference>
<dbReference type="Proteomes" id="UP000005695">
    <property type="component" value="Unassembled WGS sequence"/>
</dbReference>